<dbReference type="AlphaFoldDB" id="A0A1C6WW07"/>
<dbReference type="EMBL" id="FMIN01000487">
    <property type="protein sequence ID" value="SCL93937.1"/>
    <property type="molecule type" value="Genomic_DNA"/>
</dbReference>
<feature type="compositionally biased region" description="Gly residues" evidence="1">
    <location>
        <begin position="1"/>
        <end position="44"/>
    </location>
</feature>
<keyword evidence="2" id="KW-1133">Transmembrane helix</keyword>
<feature type="compositionally biased region" description="Low complexity" evidence="1">
    <location>
        <begin position="45"/>
        <end position="56"/>
    </location>
</feature>
<accession>A0A1C6WW07</accession>
<name>A0A1C6WW07_PLACE</name>
<feature type="non-terminal residue" evidence="3">
    <location>
        <position position="1"/>
    </location>
</feature>
<feature type="compositionally biased region" description="Low complexity" evidence="1">
    <location>
        <begin position="194"/>
        <end position="203"/>
    </location>
</feature>
<evidence type="ECO:0000256" key="2">
    <source>
        <dbReference type="SAM" id="Phobius"/>
    </source>
</evidence>
<proteinExistence type="predicted"/>
<evidence type="ECO:0000313" key="3">
    <source>
        <dbReference type="EMBL" id="SCL93937.1"/>
    </source>
</evidence>
<reference evidence="3" key="1">
    <citation type="submission" date="2016-08" db="EMBL/GenBank/DDBJ databases">
        <authorList>
            <consortium name="Pathogen Informatics"/>
        </authorList>
    </citation>
    <scope>NUCLEOTIDE SEQUENCE</scope>
    <source>
        <strain evidence="3">DS</strain>
    </source>
</reference>
<sequence length="394" mass="43015">EGGGTGSEGGGTGGGGGGPSSDQGGTGGDQEGNGGGQGGNGGSNDQGSNSDGSNDSWQSLFKFVFNGMDKFNKVSRFVNENHQKLKDAKDKINNAYNDVMDNLKIFYDKSSNYFSEFINNITKEFNQVNTPSKPGSPDNNLFQNNDKSQKNGDSPQPPPKDTSDNPPSHLPSPPPQTPPSTPPSGPPKDPQPKQPVSQSQPTTHQTPKDDTFNQKKADKTYLQLATSPSPDPNLKKTWNIIPTTWNGSEDCKPEITFMNTTLACCTSKQCSITGIPVILVLIPIILLIVCMYLSSGWRKEMKRKKNMKKVINVVGVNKTIKTVINSSDGKKQVQIIIKSSSQKKQTKKSINSVNRKKLPSLNIYQLMQADPVPFINLIFLLTFFVYKRKRDSIE</sequence>
<feature type="region of interest" description="Disordered" evidence="1">
    <location>
        <begin position="128"/>
        <end position="215"/>
    </location>
</feature>
<feature type="compositionally biased region" description="Polar residues" evidence="1">
    <location>
        <begin position="128"/>
        <end position="154"/>
    </location>
</feature>
<keyword evidence="2" id="KW-0472">Membrane</keyword>
<feature type="transmembrane region" description="Helical" evidence="2">
    <location>
        <begin position="274"/>
        <end position="294"/>
    </location>
</feature>
<protein>
    <recommendedName>
        <fullName evidence="4">CIR protein</fullName>
    </recommendedName>
</protein>
<feature type="compositionally biased region" description="Basic and acidic residues" evidence="1">
    <location>
        <begin position="206"/>
        <end position="215"/>
    </location>
</feature>
<keyword evidence="2" id="KW-0812">Transmembrane</keyword>
<feature type="compositionally biased region" description="Pro residues" evidence="1">
    <location>
        <begin position="168"/>
        <end position="193"/>
    </location>
</feature>
<feature type="region of interest" description="Disordered" evidence="1">
    <location>
        <begin position="1"/>
        <end position="56"/>
    </location>
</feature>
<dbReference type="Proteomes" id="UP000507536">
    <property type="component" value="Unassembled WGS sequence"/>
</dbReference>
<organism evidence="3">
    <name type="scientific">Plasmodium chabaudi adami</name>
    <dbReference type="NCBI Taxonomy" id="5826"/>
    <lineage>
        <taxon>Eukaryota</taxon>
        <taxon>Sar</taxon>
        <taxon>Alveolata</taxon>
        <taxon>Apicomplexa</taxon>
        <taxon>Aconoidasida</taxon>
        <taxon>Haemosporida</taxon>
        <taxon>Plasmodiidae</taxon>
        <taxon>Plasmodium</taxon>
        <taxon>Plasmodium (Vinckeia)</taxon>
    </lineage>
</organism>
<evidence type="ECO:0000256" key="1">
    <source>
        <dbReference type="SAM" id="MobiDB-lite"/>
    </source>
</evidence>
<evidence type="ECO:0008006" key="4">
    <source>
        <dbReference type="Google" id="ProtNLM"/>
    </source>
</evidence>
<gene>
    <name evidence="3" type="ORF">PCHDS_000557200</name>
</gene>